<accession>A0A255E5N5</accession>
<dbReference type="InterPro" id="IPR029044">
    <property type="entry name" value="Nucleotide-diphossugar_trans"/>
</dbReference>
<dbReference type="NCBIfam" id="TIGR00453">
    <property type="entry name" value="ispD"/>
    <property type="match status" value="1"/>
</dbReference>
<dbReference type="SUPFAM" id="SSF53448">
    <property type="entry name" value="Nucleotide-diphospho-sugar transferases"/>
    <property type="match status" value="1"/>
</dbReference>
<dbReference type="InterPro" id="IPR034683">
    <property type="entry name" value="IspD/TarI"/>
</dbReference>
<evidence type="ECO:0000256" key="3">
    <source>
        <dbReference type="ARBA" id="ARBA00009789"/>
    </source>
</evidence>
<keyword evidence="4 7" id="KW-0808">Transferase</keyword>
<keyword evidence="6 7" id="KW-0414">Isoprene biosynthesis</keyword>
<evidence type="ECO:0000256" key="2">
    <source>
        <dbReference type="ARBA" id="ARBA00004787"/>
    </source>
</evidence>
<dbReference type="Pfam" id="PF01128">
    <property type="entry name" value="IspD"/>
    <property type="match status" value="1"/>
</dbReference>
<feature type="site" description="Positions MEP for the nucleophilic attack" evidence="7">
    <location>
        <position position="155"/>
    </location>
</feature>
<dbReference type="GO" id="GO:0050518">
    <property type="term" value="F:2-C-methyl-D-erythritol 4-phosphate cytidylyltransferase activity"/>
    <property type="evidence" value="ECO:0007669"/>
    <property type="project" value="UniProtKB-UniRule"/>
</dbReference>
<dbReference type="InterPro" id="IPR050088">
    <property type="entry name" value="IspD/TarI_cytidylyltransf_bact"/>
</dbReference>
<dbReference type="RefSeq" id="WP_094451764.1">
    <property type="nucleotide sequence ID" value="NZ_NMVI01000027.1"/>
</dbReference>
<dbReference type="FunFam" id="3.90.550.10:FF:000003">
    <property type="entry name" value="2-C-methyl-D-erythritol 4-phosphate cytidylyltransferase"/>
    <property type="match status" value="1"/>
</dbReference>
<name>A0A255E5N5_9ACTN</name>
<dbReference type="GO" id="GO:0019288">
    <property type="term" value="P:isopentenyl diphosphate biosynthetic process, methylerythritol 4-phosphate pathway"/>
    <property type="evidence" value="ECO:0007669"/>
    <property type="project" value="UniProtKB-UniRule"/>
</dbReference>
<dbReference type="PANTHER" id="PTHR32125:SF4">
    <property type="entry name" value="2-C-METHYL-D-ERYTHRITOL 4-PHOSPHATE CYTIDYLYLTRANSFERASE, CHLOROPLASTIC"/>
    <property type="match status" value="1"/>
</dbReference>
<comment type="function">
    <text evidence="7">Catalyzes the formation of 4-diphosphocytidyl-2-C-methyl-D-erythritol from CTP and 2-C-methyl-D-erythritol 4-phosphate (MEP).</text>
</comment>
<keyword evidence="5 7" id="KW-0548">Nucleotidyltransferase</keyword>
<dbReference type="EC" id="2.7.7.60" evidence="7"/>
<evidence type="ECO:0000256" key="1">
    <source>
        <dbReference type="ARBA" id="ARBA00001282"/>
    </source>
</evidence>
<protein>
    <recommendedName>
        <fullName evidence="7">2-C-methyl-D-erythritol 4-phosphate cytidylyltransferase</fullName>
        <ecNumber evidence="7">2.7.7.60</ecNumber>
    </recommendedName>
    <alternativeName>
        <fullName evidence="7">4-diphosphocytidyl-2C-methyl-D-erythritol synthase</fullName>
    </alternativeName>
    <alternativeName>
        <fullName evidence="7">MEP cytidylyltransferase</fullName>
        <shortName evidence="7">MCT</shortName>
    </alternativeName>
</protein>
<gene>
    <name evidence="7 8" type="primary">ispD</name>
    <name evidence="8" type="ORF">CGZ92_12820</name>
</gene>
<comment type="catalytic activity">
    <reaction evidence="1 7">
        <text>2-C-methyl-D-erythritol 4-phosphate + CTP + H(+) = 4-CDP-2-C-methyl-D-erythritol + diphosphate</text>
        <dbReference type="Rhea" id="RHEA:13429"/>
        <dbReference type="ChEBI" id="CHEBI:15378"/>
        <dbReference type="ChEBI" id="CHEBI:33019"/>
        <dbReference type="ChEBI" id="CHEBI:37563"/>
        <dbReference type="ChEBI" id="CHEBI:57823"/>
        <dbReference type="ChEBI" id="CHEBI:58262"/>
        <dbReference type="EC" id="2.7.7.60"/>
    </reaction>
</comment>
<proteinExistence type="inferred from homology"/>
<dbReference type="UniPathway" id="UPA00056">
    <property type="reaction ID" value="UER00093"/>
</dbReference>
<feature type="site" description="Positions MEP for the nucleophilic attack" evidence="7">
    <location>
        <position position="211"/>
    </location>
</feature>
<reference evidence="8" key="1">
    <citation type="submission" date="2017-07" db="EMBL/GenBank/DDBJ databases">
        <title>Draft whole genome sequences of clinical Proprionibacteriaceae strains.</title>
        <authorList>
            <person name="Bernier A.-M."/>
            <person name="Bernard K."/>
            <person name="Domingo M.-C."/>
        </authorList>
    </citation>
    <scope>NUCLEOTIDE SEQUENCE [LARGE SCALE GENOMIC DNA]</scope>
    <source>
        <strain evidence="8">NML 160184</strain>
    </source>
</reference>
<dbReference type="Proteomes" id="UP000216533">
    <property type="component" value="Unassembled WGS sequence"/>
</dbReference>
<dbReference type="Gene3D" id="3.90.550.10">
    <property type="entry name" value="Spore Coat Polysaccharide Biosynthesis Protein SpsA, Chain A"/>
    <property type="match status" value="1"/>
</dbReference>
<comment type="similarity">
    <text evidence="3 7">Belongs to the IspD/TarI cytidylyltransferase family. IspD subfamily.</text>
</comment>
<evidence type="ECO:0000256" key="7">
    <source>
        <dbReference type="HAMAP-Rule" id="MF_00108"/>
    </source>
</evidence>
<comment type="pathway">
    <text evidence="2 7">Isoprenoid biosynthesis; isopentenyl diphosphate biosynthesis via DXP pathway; isopentenyl diphosphate from 1-deoxy-D-xylulose 5-phosphate: step 2/6.</text>
</comment>
<evidence type="ECO:0000256" key="5">
    <source>
        <dbReference type="ARBA" id="ARBA00022695"/>
    </source>
</evidence>
<dbReference type="AlphaFoldDB" id="A0A255E5N5"/>
<dbReference type="CDD" id="cd02516">
    <property type="entry name" value="CDP-ME_synthetase"/>
    <property type="match status" value="1"/>
</dbReference>
<dbReference type="HAMAP" id="MF_00108">
    <property type="entry name" value="IspD"/>
    <property type="match status" value="1"/>
</dbReference>
<dbReference type="InterPro" id="IPR001228">
    <property type="entry name" value="IspD"/>
</dbReference>
<evidence type="ECO:0000256" key="4">
    <source>
        <dbReference type="ARBA" id="ARBA00022679"/>
    </source>
</evidence>
<organism evidence="8">
    <name type="scientific">Parenemella sanctibonifatiensis</name>
    <dbReference type="NCBI Taxonomy" id="2016505"/>
    <lineage>
        <taxon>Bacteria</taxon>
        <taxon>Bacillati</taxon>
        <taxon>Actinomycetota</taxon>
        <taxon>Actinomycetes</taxon>
        <taxon>Propionibacteriales</taxon>
        <taxon>Propionibacteriaceae</taxon>
        <taxon>Parenemella</taxon>
    </lineage>
</organism>
<feature type="site" description="Transition state stabilizer" evidence="7">
    <location>
        <position position="29"/>
    </location>
</feature>
<comment type="caution">
    <text evidence="8">The sequence shown here is derived from an EMBL/GenBank/DDBJ whole genome shotgun (WGS) entry which is preliminary data.</text>
</comment>
<evidence type="ECO:0000256" key="6">
    <source>
        <dbReference type="ARBA" id="ARBA00023229"/>
    </source>
</evidence>
<dbReference type="PANTHER" id="PTHR32125">
    <property type="entry name" value="2-C-METHYL-D-ERYTHRITOL 4-PHOSPHATE CYTIDYLYLTRANSFERASE, CHLOROPLASTIC"/>
    <property type="match status" value="1"/>
</dbReference>
<dbReference type="PROSITE" id="PS01295">
    <property type="entry name" value="ISPD"/>
    <property type="match status" value="1"/>
</dbReference>
<feature type="site" description="Transition state stabilizer" evidence="7">
    <location>
        <position position="22"/>
    </location>
</feature>
<dbReference type="InterPro" id="IPR018294">
    <property type="entry name" value="ISPD_synthase_CS"/>
</dbReference>
<sequence length="234" mass="23807">MTTQQPVEPVAAIVVAAGSGVRLGGGEPKALRLLRGESLVRHSVRAMVAGGCARVVVVVAAGMEDRFAADLSDFPVTVVPGGKERQESVAAGLAALDPEPPFVLVHDAARPLVPVEVVDRVIEAVEDGATAVIPVIPVVDSIRQLTGEGSAVVDRAALRAVQTPQGFETAVLKLAHAHVAEQGIAVTDDAAACEALGREVVLVAGDVASMKITNPHDLALAAALAEQLAGANPS</sequence>
<evidence type="ECO:0000313" key="8">
    <source>
        <dbReference type="EMBL" id="OYN84702.1"/>
    </source>
</evidence>
<dbReference type="EMBL" id="NMVI01000027">
    <property type="protein sequence ID" value="OYN84702.1"/>
    <property type="molecule type" value="Genomic_DNA"/>
</dbReference>